<gene>
    <name evidence="10" type="ORF">GCM10009118_11970</name>
</gene>
<dbReference type="EMBL" id="BAAAFH010000006">
    <property type="protein sequence ID" value="GAA0874789.1"/>
    <property type="molecule type" value="Genomic_DNA"/>
</dbReference>
<evidence type="ECO:0000256" key="3">
    <source>
        <dbReference type="ARBA" id="ARBA00022723"/>
    </source>
</evidence>
<keyword evidence="6 8" id="KW-0408">Iron</keyword>
<organism evidence="10 11">
    <name type="scientific">Wandonia haliotis</name>
    <dbReference type="NCBI Taxonomy" id="574963"/>
    <lineage>
        <taxon>Bacteria</taxon>
        <taxon>Pseudomonadati</taxon>
        <taxon>Bacteroidota</taxon>
        <taxon>Flavobacteriia</taxon>
        <taxon>Flavobacteriales</taxon>
        <taxon>Crocinitomicaceae</taxon>
        <taxon>Wandonia</taxon>
    </lineage>
</organism>
<reference evidence="10 11" key="1">
    <citation type="journal article" date="2019" name="Int. J. Syst. Evol. Microbiol.">
        <title>The Global Catalogue of Microorganisms (GCM) 10K type strain sequencing project: providing services to taxonomists for standard genome sequencing and annotation.</title>
        <authorList>
            <consortium name="The Broad Institute Genomics Platform"/>
            <consortium name="The Broad Institute Genome Sequencing Center for Infectious Disease"/>
            <person name="Wu L."/>
            <person name="Ma J."/>
        </authorList>
    </citation>
    <scope>NUCLEOTIDE SEQUENCE [LARGE SCALE GENOMIC DNA]</scope>
    <source>
        <strain evidence="10 11">JCM 16083</strain>
    </source>
</reference>
<comment type="similarity">
    <text evidence="2">In the C-terminal section; belongs to the Mrp/NBP35 ATP-binding proteins family.</text>
</comment>
<dbReference type="Pfam" id="PF01883">
    <property type="entry name" value="FeS_assembly_P"/>
    <property type="match status" value="1"/>
</dbReference>
<keyword evidence="3 8" id="KW-0479">Metal-binding</keyword>
<comment type="similarity">
    <text evidence="1">In the N-terminal section; belongs to the MIP18 family.</text>
</comment>
<dbReference type="CDD" id="cd02037">
    <property type="entry name" value="Mrp_NBP35"/>
    <property type="match status" value="1"/>
</dbReference>
<evidence type="ECO:0000256" key="1">
    <source>
        <dbReference type="ARBA" id="ARBA00007352"/>
    </source>
</evidence>
<dbReference type="InterPro" id="IPR034904">
    <property type="entry name" value="FSCA_dom_sf"/>
</dbReference>
<dbReference type="Gene3D" id="3.40.50.300">
    <property type="entry name" value="P-loop containing nucleotide triphosphate hydrolases"/>
    <property type="match status" value="1"/>
</dbReference>
<dbReference type="HAMAP" id="MF_02040">
    <property type="entry name" value="Mrp_NBP35"/>
    <property type="match status" value="1"/>
</dbReference>
<evidence type="ECO:0000256" key="8">
    <source>
        <dbReference type="HAMAP-Rule" id="MF_02040"/>
    </source>
</evidence>
<comment type="subunit">
    <text evidence="8">Homodimer.</text>
</comment>
<protein>
    <recommendedName>
        <fullName evidence="8">Iron-sulfur cluster carrier protein</fullName>
    </recommendedName>
</protein>
<dbReference type="InterPro" id="IPR002744">
    <property type="entry name" value="MIP18-like"/>
</dbReference>
<feature type="domain" description="MIP18 family-like" evidence="9">
    <location>
        <begin position="5"/>
        <end position="70"/>
    </location>
</feature>
<dbReference type="SUPFAM" id="SSF52540">
    <property type="entry name" value="P-loop containing nucleoside triphosphate hydrolases"/>
    <property type="match status" value="1"/>
</dbReference>
<evidence type="ECO:0000259" key="9">
    <source>
        <dbReference type="Pfam" id="PF01883"/>
    </source>
</evidence>
<dbReference type="PANTHER" id="PTHR42961">
    <property type="entry name" value="IRON-SULFUR PROTEIN NUBPL"/>
    <property type="match status" value="1"/>
</dbReference>
<dbReference type="GO" id="GO:0005524">
    <property type="term" value="F:ATP binding"/>
    <property type="evidence" value="ECO:0007669"/>
    <property type="project" value="UniProtKB-KW"/>
</dbReference>
<dbReference type="Proteomes" id="UP001501126">
    <property type="component" value="Unassembled WGS sequence"/>
</dbReference>
<dbReference type="Gene3D" id="3.30.300.130">
    <property type="entry name" value="Fe-S cluster assembly (FSCA)"/>
    <property type="match status" value="1"/>
</dbReference>
<dbReference type="InterPro" id="IPR044304">
    <property type="entry name" value="NUBPL-like"/>
</dbReference>
<keyword evidence="11" id="KW-1185">Reference proteome</keyword>
<feature type="binding site" evidence="8">
    <location>
        <begin position="107"/>
        <end position="114"/>
    </location>
    <ligand>
        <name>ATP</name>
        <dbReference type="ChEBI" id="CHEBI:30616"/>
    </ligand>
</feature>
<name>A0ABN1MNX9_9FLAO</name>
<accession>A0ABN1MNX9</accession>
<dbReference type="PROSITE" id="PS01215">
    <property type="entry name" value="MRP"/>
    <property type="match status" value="1"/>
</dbReference>
<evidence type="ECO:0000313" key="10">
    <source>
        <dbReference type="EMBL" id="GAA0874789.1"/>
    </source>
</evidence>
<dbReference type="InterPro" id="IPR033756">
    <property type="entry name" value="YlxH/NBP35"/>
</dbReference>
<evidence type="ECO:0000313" key="11">
    <source>
        <dbReference type="Proteomes" id="UP001501126"/>
    </source>
</evidence>
<proteinExistence type="inferred from homology"/>
<dbReference type="Pfam" id="PF10609">
    <property type="entry name" value="ParA"/>
    <property type="match status" value="1"/>
</dbReference>
<keyword evidence="7 8" id="KW-0411">Iron-sulfur</keyword>
<evidence type="ECO:0000256" key="5">
    <source>
        <dbReference type="ARBA" id="ARBA00022840"/>
    </source>
</evidence>
<sequence length="356" mass="38817">MEVTREKVLEILSNVIEPDLKKDIVTLNLVEELEIENRTIKTKVKVSNPALHARNRMKEAVKFALTKVLGDDLQLDIHVVGLAKDEQHIVPRKILPEVKHIIAVASGKGGVGKSTVTSNLAAGLVKAGYKVGVVDADIYGPSMPTMFDVVGERPTMIDVEGTPKISPVMAYGVQILSIGFFTDPDNAVVWRGPMASKALTQLFTDAYWGKLDYLLIDLPPGTGDIHLSLVQTVPLDGAVIVSTPQEVALADARRGVNMFQLETIKVPVVGIVENMAWFTPEELPENKYYIFGRDGAKNLAASMNVPFLGHLPLVQGIREAGDLGRPAAFQENSPITEPLEELVRNFVAQVETVVNK</sequence>
<dbReference type="RefSeq" id="WP_343785707.1">
    <property type="nucleotide sequence ID" value="NZ_BAAAFH010000006.1"/>
</dbReference>
<dbReference type="PANTHER" id="PTHR42961:SF2">
    <property type="entry name" value="IRON-SULFUR PROTEIN NUBPL"/>
    <property type="match status" value="1"/>
</dbReference>
<evidence type="ECO:0000256" key="6">
    <source>
        <dbReference type="ARBA" id="ARBA00023004"/>
    </source>
</evidence>
<dbReference type="InterPro" id="IPR000808">
    <property type="entry name" value="Mrp-like_CS"/>
</dbReference>
<comment type="function">
    <text evidence="8">Binds and transfers iron-sulfur (Fe-S) clusters to target apoproteins. Can hydrolyze ATP.</text>
</comment>
<evidence type="ECO:0000256" key="2">
    <source>
        <dbReference type="ARBA" id="ARBA00008205"/>
    </source>
</evidence>
<comment type="caution">
    <text evidence="10">The sequence shown here is derived from an EMBL/GenBank/DDBJ whole genome shotgun (WGS) entry which is preliminary data.</text>
</comment>
<keyword evidence="8" id="KW-0378">Hydrolase</keyword>
<evidence type="ECO:0000256" key="4">
    <source>
        <dbReference type="ARBA" id="ARBA00022741"/>
    </source>
</evidence>
<dbReference type="InterPro" id="IPR027417">
    <property type="entry name" value="P-loop_NTPase"/>
</dbReference>
<dbReference type="InterPro" id="IPR019591">
    <property type="entry name" value="Mrp/NBP35_ATP-bd"/>
</dbReference>
<keyword evidence="5 8" id="KW-0067">ATP-binding</keyword>
<comment type="similarity">
    <text evidence="8">Belongs to the Mrp/NBP35 ATP-binding proteins family.</text>
</comment>
<evidence type="ECO:0000256" key="7">
    <source>
        <dbReference type="ARBA" id="ARBA00023014"/>
    </source>
</evidence>
<keyword evidence="4 8" id="KW-0547">Nucleotide-binding</keyword>
<dbReference type="SUPFAM" id="SSF117916">
    <property type="entry name" value="Fe-S cluster assembly (FSCA) domain-like"/>
    <property type="match status" value="1"/>
</dbReference>